<dbReference type="PANTHER" id="PTHR33695">
    <property type="entry name" value="LIPOPROTEIN SIGNAL PEPTIDASE"/>
    <property type="match status" value="1"/>
</dbReference>
<evidence type="ECO:0000256" key="8">
    <source>
        <dbReference type="ARBA" id="ARBA00023136"/>
    </source>
</evidence>
<evidence type="ECO:0000313" key="13">
    <source>
        <dbReference type="Proteomes" id="UP001219605"/>
    </source>
</evidence>
<feature type="transmembrane region" description="Helical" evidence="9">
    <location>
        <begin position="119"/>
        <end position="136"/>
    </location>
</feature>
<dbReference type="HAMAP" id="MF_00161">
    <property type="entry name" value="LspA"/>
    <property type="match status" value="1"/>
</dbReference>
<protein>
    <recommendedName>
        <fullName evidence="9">Lipoprotein signal peptidase</fullName>
        <ecNumber evidence="9">3.4.23.36</ecNumber>
    </recommendedName>
    <alternativeName>
        <fullName evidence="9">Prolipoprotein signal peptidase</fullName>
    </alternativeName>
    <alternativeName>
        <fullName evidence="9">Signal peptidase II</fullName>
        <shortName evidence="9">SPase II</shortName>
    </alternativeName>
</protein>
<evidence type="ECO:0000256" key="7">
    <source>
        <dbReference type="ARBA" id="ARBA00022989"/>
    </source>
</evidence>
<comment type="catalytic activity">
    <reaction evidence="9">
        <text>Release of signal peptides from bacterial membrane prolipoproteins. Hydrolyzes -Xaa-Yaa-Zaa-|-(S,diacylglyceryl)Cys-, in which Xaa is hydrophobic (preferably Leu), and Yaa (Ala or Ser) and Zaa (Gly or Ala) have small, neutral side chains.</text>
        <dbReference type="EC" id="3.4.23.36"/>
    </reaction>
</comment>
<dbReference type="PRINTS" id="PR00781">
    <property type="entry name" value="LIPOSIGPTASE"/>
</dbReference>
<keyword evidence="7 9" id="KW-1133">Transmembrane helix</keyword>
<accession>A0ABY7ZK96</accession>
<evidence type="ECO:0000256" key="5">
    <source>
        <dbReference type="ARBA" id="ARBA00022750"/>
    </source>
</evidence>
<evidence type="ECO:0000256" key="1">
    <source>
        <dbReference type="ARBA" id="ARBA00006139"/>
    </source>
</evidence>
<proteinExistence type="inferred from homology"/>
<evidence type="ECO:0000256" key="9">
    <source>
        <dbReference type="HAMAP-Rule" id="MF_00161"/>
    </source>
</evidence>
<feature type="compositionally biased region" description="Low complexity" evidence="11">
    <location>
        <begin position="7"/>
        <end position="27"/>
    </location>
</feature>
<keyword evidence="2 9" id="KW-1003">Cell membrane</keyword>
<evidence type="ECO:0000256" key="2">
    <source>
        <dbReference type="ARBA" id="ARBA00022475"/>
    </source>
</evidence>
<evidence type="ECO:0000256" key="10">
    <source>
        <dbReference type="RuleBase" id="RU004181"/>
    </source>
</evidence>
<feature type="active site" evidence="9">
    <location>
        <position position="166"/>
    </location>
</feature>
<dbReference type="EMBL" id="CP118615">
    <property type="protein sequence ID" value="WDZ82523.1"/>
    <property type="molecule type" value="Genomic_DNA"/>
</dbReference>
<dbReference type="Proteomes" id="UP001219605">
    <property type="component" value="Chromosome"/>
</dbReference>
<evidence type="ECO:0000313" key="12">
    <source>
        <dbReference type="EMBL" id="WDZ82523.1"/>
    </source>
</evidence>
<feature type="active site" evidence="9">
    <location>
        <position position="152"/>
    </location>
</feature>
<organism evidence="12 13">
    <name type="scientific">Micromonospora cathayae</name>
    <dbReference type="NCBI Taxonomy" id="3028804"/>
    <lineage>
        <taxon>Bacteria</taxon>
        <taxon>Bacillati</taxon>
        <taxon>Actinomycetota</taxon>
        <taxon>Actinomycetes</taxon>
        <taxon>Micromonosporales</taxon>
        <taxon>Micromonosporaceae</taxon>
        <taxon>Micromonospora</taxon>
    </lineage>
</organism>
<evidence type="ECO:0000256" key="11">
    <source>
        <dbReference type="SAM" id="MobiDB-lite"/>
    </source>
</evidence>
<gene>
    <name evidence="9" type="primary">lspA</name>
    <name evidence="12" type="ORF">PVK37_18770</name>
</gene>
<feature type="transmembrane region" description="Helical" evidence="9">
    <location>
        <begin position="156"/>
        <end position="179"/>
    </location>
</feature>
<comment type="function">
    <text evidence="9">This protein specifically catalyzes the removal of signal peptides from prolipoproteins.</text>
</comment>
<evidence type="ECO:0000256" key="6">
    <source>
        <dbReference type="ARBA" id="ARBA00022801"/>
    </source>
</evidence>
<keyword evidence="5 9" id="KW-0064">Aspartyl protease</keyword>
<keyword evidence="6 9" id="KW-0378">Hydrolase</keyword>
<evidence type="ECO:0000256" key="3">
    <source>
        <dbReference type="ARBA" id="ARBA00022670"/>
    </source>
</evidence>
<sequence>MSERTVTDGTAPDTADTPDAPDPSGTARGQRWSRHAPRLVAGIAVAVVAADQLSKWWAESTLTRGERTPLLGDALGVQLIYNPGAALSIGAGATWIFTIVTAVGVLVGLWYAWRVRSRAWAVPLGLILGGATTHLGDRLFREPSFGQGHVVDFIAYFDWFIGNVADIAIVVGAVLFLVLTWRGSTFRPEPDPGPAEPATGRP</sequence>
<evidence type="ECO:0000256" key="4">
    <source>
        <dbReference type="ARBA" id="ARBA00022692"/>
    </source>
</evidence>
<dbReference type="EC" id="3.4.23.36" evidence="9"/>
<dbReference type="RefSeq" id="WP_275028775.1">
    <property type="nucleotide sequence ID" value="NZ_CP118615.1"/>
</dbReference>
<comment type="subcellular location">
    <subcellularLocation>
        <location evidence="9">Cell membrane</location>
        <topology evidence="9">Multi-pass membrane protein</topology>
    </subcellularLocation>
</comment>
<keyword evidence="3 9" id="KW-0645">Protease</keyword>
<feature type="region of interest" description="Disordered" evidence="11">
    <location>
        <begin position="1"/>
        <end position="33"/>
    </location>
</feature>
<dbReference type="InterPro" id="IPR001872">
    <property type="entry name" value="Peptidase_A8"/>
</dbReference>
<comment type="caution">
    <text evidence="9">Lacks conserved residue(s) required for the propagation of feature annotation.</text>
</comment>
<dbReference type="PANTHER" id="PTHR33695:SF1">
    <property type="entry name" value="LIPOPROTEIN SIGNAL PEPTIDASE"/>
    <property type="match status" value="1"/>
</dbReference>
<name>A0ABY7ZK96_9ACTN</name>
<keyword evidence="8 9" id="KW-0472">Membrane</keyword>
<dbReference type="Pfam" id="PF01252">
    <property type="entry name" value="Peptidase_A8"/>
    <property type="match status" value="1"/>
</dbReference>
<keyword evidence="4 9" id="KW-0812">Transmembrane</keyword>
<keyword evidence="13" id="KW-1185">Reference proteome</keyword>
<comment type="similarity">
    <text evidence="1 9 10">Belongs to the peptidase A8 family.</text>
</comment>
<comment type="pathway">
    <text evidence="9">Protein modification; lipoprotein biosynthesis (signal peptide cleavage).</text>
</comment>
<reference evidence="12 13" key="1">
    <citation type="submission" date="2023-02" db="EMBL/GenBank/DDBJ databases">
        <authorList>
            <person name="Mo P."/>
        </authorList>
    </citation>
    <scope>NUCLEOTIDE SEQUENCE [LARGE SCALE GENOMIC DNA]</scope>
    <source>
        <strain evidence="12 13">HUAS 3</strain>
    </source>
</reference>
<dbReference type="GO" id="GO:0004190">
    <property type="term" value="F:aspartic-type endopeptidase activity"/>
    <property type="evidence" value="ECO:0007669"/>
    <property type="project" value="UniProtKB-EC"/>
</dbReference>
<feature type="transmembrane region" description="Helical" evidence="9">
    <location>
        <begin position="85"/>
        <end position="112"/>
    </location>
</feature>